<dbReference type="AlphaFoldDB" id="A0A6M7TRU3"/>
<gene>
    <name evidence="1" type="ORF">D3242_01125</name>
</gene>
<dbReference type="RefSeq" id="WP_064983068.1">
    <property type="nucleotide sequence ID" value="NZ_CP033507.1"/>
</dbReference>
<protein>
    <submittedName>
        <fullName evidence="1">Uncharacterized protein</fullName>
    </submittedName>
</protein>
<sequence length="78" mass="8802">MDEIPEDIQQTATRFAGEYLARDISCERLYRDVAALLVAERERCANIVEGIGDVGRDWALTSFMGNLRRDIAAAIRRS</sequence>
<proteinExistence type="predicted"/>
<comment type="caution">
    <text evidence="1">The sequence shown here is derived from an EMBL/GenBank/DDBJ whole genome shotgun (WGS) entry which is preliminary data.</text>
</comment>
<name>A0A6M7TRU3_9HYPH</name>
<dbReference type="Proteomes" id="UP000275530">
    <property type="component" value="Unassembled WGS sequence"/>
</dbReference>
<keyword evidence="2" id="KW-1185">Reference proteome</keyword>
<dbReference type="EMBL" id="QZXA01000001">
    <property type="protein sequence ID" value="RJT37877.1"/>
    <property type="molecule type" value="Genomic_DNA"/>
</dbReference>
<organism evidence="1 2">
    <name type="scientific">Mesorhizobium jarvisii</name>
    <dbReference type="NCBI Taxonomy" id="1777867"/>
    <lineage>
        <taxon>Bacteria</taxon>
        <taxon>Pseudomonadati</taxon>
        <taxon>Pseudomonadota</taxon>
        <taxon>Alphaproteobacteria</taxon>
        <taxon>Hyphomicrobiales</taxon>
        <taxon>Phyllobacteriaceae</taxon>
        <taxon>Mesorhizobium</taxon>
    </lineage>
</organism>
<evidence type="ECO:0000313" key="2">
    <source>
        <dbReference type="Proteomes" id="UP000275530"/>
    </source>
</evidence>
<reference evidence="1 2" key="1">
    <citation type="submission" date="2018-09" db="EMBL/GenBank/DDBJ databases">
        <title>Mesorhizobium carmichaelinearum sp. nov. isolated from Carmichaelinea spp. root nodules in New Zealand.</title>
        <authorList>
            <person name="De Meyer S.E."/>
        </authorList>
    </citation>
    <scope>NUCLEOTIDE SEQUENCE [LARGE SCALE GENOMIC DNA]</scope>
    <source>
        <strain evidence="1 2">LMG 28313</strain>
    </source>
</reference>
<accession>A0A6M7TRU3</accession>
<evidence type="ECO:0000313" key="1">
    <source>
        <dbReference type="EMBL" id="RJT37877.1"/>
    </source>
</evidence>